<keyword evidence="2" id="KW-1185">Reference proteome</keyword>
<evidence type="ECO:0000313" key="1">
    <source>
        <dbReference type="EMBL" id="KAI0068128.1"/>
    </source>
</evidence>
<gene>
    <name evidence="1" type="ORF">BV25DRAFT_524011</name>
</gene>
<reference evidence="1" key="2">
    <citation type="journal article" date="2022" name="New Phytol.">
        <title>Evolutionary transition to the ectomycorrhizal habit in the genomes of a hyperdiverse lineage of mushroom-forming fungi.</title>
        <authorList>
            <person name="Looney B."/>
            <person name="Miyauchi S."/>
            <person name="Morin E."/>
            <person name="Drula E."/>
            <person name="Courty P.E."/>
            <person name="Kohler A."/>
            <person name="Kuo A."/>
            <person name="LaButti K."/>
            <person name="Pangilinan J."/>
            <person name="Lipzen A."/>
            <person name="Riley R."/>
            <person name="Andreopoulos W."/>
            <person name="He G."/>
            <person name="Johnson J."/>
            <person name="Nolan M."/>
            <person name="Tritt A."/>
            <person name="Barry K.W."/>
            <person name="Grigoriev I.V."/>
            <person name="Nagy L.G."/>
            <person name="Hibbett D."/>
            <person name="Henrissat B."/>
            <person name="Matheny P.B."/>
            <person name="Labbe J."/>
            <person name="Martin F.M."/>
        </authorList>
    </citation>
    <scope>NUCLEOTIDE SEQUENCE</scope>
    <source>
        <strain evidence="1">HHB10654</strain>
    </source>
</reference>
<organism evidence="1 2">
    <name type="scientific">Artomyces pyxidatus</name>
    <dbReference type="NCBI Taxonomy" id="48021"/>
    <lineage>
        <taxon>Eukaryota</taxon>
        <taxon>Fungi</taxon>
        <taxon>Dikarya</taxon>
        <taxon>Basidiomycota</taxon>
        <taxon>Agaricomycotina</taxon>
        <taxon>Agaricomycetes</taxon>
        <taxon>Russulales</taxon>
        <taxon>Auriscalpiaceae</taxon>
        <taxon>Artomyces</taxon>
    </lineage>
</organism>
<sequence>MQYVAMPERSIKDRQRHQPINPDDDGTKRNWRNKRTYLCSPPCLRDSLQKSVSAIFCHLLAQSGVCKHCKGSTPRPKESTRVEGPARLVSSLPVQLLCSAALMLSCVLNNISRVVSGVLLPRPGAGRLCTTTHFCRDRVHHISMAIVAPPCRSRGSSLSSRLSNLFETMSGRLSNPHPRLTLGERRNIARTRVR</sequence>
<name>A0ACB8TI44_9AGAM</name>
<dbReference type="Proteomes" id="UP000814140">
    <property type="component" value="Unassembled WGS sequence"/>
</dbReference>
<accession>A0ACB8TI44</accession>
<dbReference type="EMBL" id="MU277188">
    <property type="protein sequence ID" value="KAI0068128.1"/>
    <property type="molecule type" value="Genomic_DNA"/>
</dbReference>
<comment type="caution">
    <text evidence="1">The sequence shown here is derived from an EMBL/GenBank/DDBJ whole genome shotgun (WGS) entry which is preliminary data.</text>
</comment>
<proteinExistence type="predicted"/>
<reference evidence="1" key="1">
    <citation type="submission" date="2021-03" db="EMBL/GenBank/DDBJ databases">
        <authorList>
            <consortium name="DOE Joint Genome Institute"/>
            <person name="Ahrendt S."/>
            <person name="Looney B.P."/>
            <person name="Miyauchi S."/>
            <person name="Morin E."/>
            <person name="Drula E."/>
            <person name="Courty P.E."/>
            <person name="Chicoki N."/>
            <person name="Fauchery L."/>
            <person name="Kohler A."/>
            <person name="Kuo A."/>
            <person name="Labutti K."/>
            <person name="Pangilinan J."/>
            <person name="Lipzen A."/>
            <person name="Riley R."/>
            <person name="Andreopoulos W."/>
            <person name="He G."/>
            <person name="Johnson J."/>
            <person name="Barry K.W."/>
            <person name="Grigoriev I.V."/>
            <person name="Nagy L."/>
            <person name="Hibbett D."/>
            <person name="Henrissat B."/>
            <person name="Matheny P.B."/>
            <person name="Labbe J."/>
            <person name="Martin F."/>
        </authorList>
    </citation>
    <scope>NUCLEOTIDE SEQUENCE</scope>
    <source>
        <strain evidence="1">HHB10654</strain>
    </source>
</reference>
<evidence type="ECO:0000313" key="2">
    <source>
        <dbReference type="Proteomes" id="UP000814140"/>
    </source>
</evidence>
<protein>
    <submittedName>
        <fullName evidence="1">Uncharacterized protein</fullName>
    </submittedName>
</protein>